<dbReference type="OrthoDB" id="4827574at2"/>
<dbReference type="EMBL" id="JTDO01000002">
    <property type="protein sequence ID" value="KLT73715.1"/>
    <property type="molecule type" value="Genomic_DNA"/>
</dbReference>
<dbReference type="PANTHER" id="PTHR38743">
    <property type="entry name" value="SIMILAR TO GLYOXYLASE I FAMILY PROTEIN"/>
    <property type="match status" value="1"/>
</dbReference>
<dbReference type="RefSeq" id="WP_047760216.1">
    <property type="nucleotide sequence ID" value="NZ_CP091510.1"/>
</dbReference>
<dbReference type="PATRIC" id="fig|1470200.3.peg.1175"/>
<dbReference type="PANTHER" id="PTHR38743:SF2">
    <property type="entry name" value="DUF2185 DOMAIN-CONTAINING PROTEIN"/>
    <property type="match status" value="1"/>
</dbReference>
<dbReference type="Proteomes" id="UP000036027">
    <property type="component" value="Unassembled WGS sequence"/>
</dbReference>
<sequence length="107" mass="12135">MNKFAQALSTALGRCIATKAVSEEGKPIGFMYREAPVFENDSGWRFFTGDETDEYTDNPDNFTVYNVSDITKTNPAVSEFINHPEGSAWELDDNGEFRSVRDWQPKD</sequence>
<reference evidence="2 3" key="1">
    <citation type="submission" date="2014-11" db="EMBL/GenBank/DDBJ databases">
        <title>Genome of a novel goose pathogen.</title>
        <authorList>
            <person name="Hansen C.M."/>
            <person name="Hueffer K."/>
            <person name="Choi S.C."/>
        </authorList>
    </citation>
    <scope>NUCLEOTIDE SEQUENCE [LARGE SCALE GENOMIC DNA]</scope>
    <source>
        <strain evidence="2 3">KH1503</strain>
    </source>
</reference>
<dbReference type="STRING" id="1470200.PL75_01875"/>
<dbReference type="AlphaFoldDB" id="A0A0J0YUD6"/>
<feature type="domain" description="Immunity protein Imm33" evidence="1">
    <location>
        <begin position="15"/>
        <end position="100"/>
    </location>
</feature>
<evidence type="ECO:0000313" key="3">
    <source>
        <dbReference type="Proteomes" id="UP000036027"/>
    </source>
</evidence>
<gene>
    <name evidence="2" type="ORF">PL75_01875</name>
</gene>
<proteinExistence type="predicted"/>
<organism evidence="2 3">
    <name type="scientific">Neisseria arctica</name>
    <dbReference type="NCBI Taxonomy" id="1470200"/>
    <lineage>
        <taxon>Bacteria</taxon>
        <taxon>Pseudomonadati</taxon>
        <taxon>Pseudomonadota</taxon>
        <taxon>Betaproteobacteria</taxon>
        <taxon>Neisseriales</taxon>
        <taxon>Neisseriaceae</taxon>
        <taxon>Neisseria</taxon>
    </lineage>
</organism>
<accession>A0A0J0YUD6</accession>
<evidence type="ECO:0000259" key="1">
    <source>
        <dbReference type="Pfam" id="PF09951"/>
    </source>
</evidence>
<keyword evidence="3" id="KW-1185">Reference proteome</keyword>
<dbReference type="Pfam" id="PF09951">
    <property type="entry name" value="Imm33"/>
    <property type="match status" value="1"/>
</dbReference>
<dbReference type="InterPro" id="IPR018689">
    <property type="entry name" value="Imm33_dom"/>
</dbReference>
<protein>
    <recommendedName>
        <fullName evidence="1">Immunity protein Imm33 domain-containing protein</fullName>
    </recommendedName>
</protein>
<evidence type="ECO:0000313" key="2">
    <source>
        <dbReference type="EMBL" id="KLT73715.1"/>
    </source>
</evidence>
<comment type="caution">
    <text evidence="2">The sequence shown here is derived from an EMBL/GenBank/DDBJ whole genome shotgun (WGS) entry which is preliminary data.</text>
</comment>
<name>A0A0J0YUD6_9NEIS</name>